<dbReference type="AlphaFoldDB" id="A0AAD3RIL7"/>
<accession>A0AAD3RIL7</accession>
<name>A0AAD3RIL7_LATJO</name>
<proteinExistence type="predicted"/>
<sequence length="214" mass="24320">MAVNIPGVISMAFFYLLVLGTGIWASFKSRREQKPAYQLGSWDIHNDRWLGVRQANERKKLCDYVDPSTLKHGKTEPDFYVFHLHMNVGKQPSNLPITLEHLPLFYISTIGIRKEMQGDPLLWWWAHYITDQPKNSVIMFCFLLVLMGLHHNLPHFSQLLLFFSISNGWSLLWASCCGTGVMTALGIPIVGLPVVLHFPGCTSRMVFMSSTPPS</sequence>
<feature type="transmembrane region" description="Helical" evidence="1">
    <location>
        <begin position="6"/>
        <end position="27"/>
    </location>
</feature>
<keyword evidence="3" id="KW-1185">Reference proteome</keyword>
<dbReference type="Proteomes" id="UP001279410">
    <property type="component" value="Unassembled WGS sequence"/>
</dbReference>
<dbReference type="EMBL" id="BRZM01000255">
    <property type="protein sequence ID" value="GLD69691.1"/>
    <property type="molecule type" value="Genomic_DNA"/>
</dbReference>
<protein>
    <submittedName>
        <fullName evidence="2">High affinity choline transporter 1-like protein</fullName>
    </submittedName>
</protein>
<feature type="transmembrane region" description="Helical" evidence="1">
    <location>
        <begin position="171"/>
        <end position="198"/>
    </location>
</feature>
<evidence type="ECO:0000313" key="3">
    <source>
        <dbReference type="Proteomes" id="UP001279410"/>
    </source>
</evidence>
<gene>
    <name evidence="2" type="ORF">AKAME5_002100600</name>
</gene>
<keyword evidence="1" id="KW-1133">Transmembrane helix</keyword>
<keyword evidence="1" id="KW-0472">Membrane</keyword>
<comment type="caution">
    <text evidence="2">The sequence shown here is derived from an EMBL/GenBank/DDBJ whole genome shotgun (WGS) entry which is preliminary data.</text>
</comment>
<organism evidence="2 3">
    <name type="scientific">Lates japonicus</name>
    <name type="common">Japanese lates</name>
    <dbReference type="NCBI Taxonomy" id="270547"/>
    <lineage>
        <taxon>Eukaryota</taxon>
        <taxon>Metazoa</taxon>
        <taxon>Chordata</taxon>
        <taxon>Craniata</taxon>
        <taxon>Vertebrata</taxon>
        <taxon>Euteleostomi</taxon>
        <taxon>Actinopterygii</taxon>
        <taxon>Neopterygii</taxon>
        <taxon>Teleostei</taxon>
        <taxon>Neoteleostei</taxon>
        <taxon>Acanthomorphata</taxon>
        <taxon>Carangaria</taxon>
        <taxon>Carangaria incertae sedis</taxon>
        <taxon>Centropomidae</taxon>
        <taxon>Lates</taxon>
    </lineage>
</organism>
<keyword evidence="1" id="KW-0812">Transmembrane</keyword>
<feature type="transmembrane region" description="Helical" evidence="1">
    <location>
        <begin position="137"/>
        <end position="165"/>
    </location>
</feature>
<evidence type="ECO:0000313" key="2">
    <source>
        <dbReference type="EMBL" id="GLD69691.1"/>
    </source>
</evidence>
<evidence type="ECO:0000256" key="1">
    <source>
        <dbReference type="SAM" id="Phobius"/>
    </source>
</evidence>
<reference evidence="2" key="1">
    <citation type="submission" date="2022-08" db="EMBL/GenBank/DDBJ databases">
        <title>Genome sequencing of akame (Lates japonicus).</title>
        <authorList>
            <person name="Hashiguchi Y."/>
            <person name="Takahashi H."/>
        </authorList>
    </citation>
    <scope>NUCLEOTIDE SEQUENCE</scope>
    <source>
        <strain evidence="2">Kochi</strain>
    </source>
</reference>